<gene>
    <name evidence="2" type="ORF">Pma05_09870</name>
</gene>
<organism evidence="2 3">
    <name type="scientific">Plantactinospora mayteni</name>
    <dbReference type="NCBI Taxonomy" id="566021"/>
    <lineage>
        <taxon>Bacteria</taxon>
        <taxon>Bacillati</taxon>
        <taxon>Actinomycetota</taxon>
        <taxon>Actinomycetes</taxon>
        <taxon>Micromonosporales</taxon>
        <taxon>Micromonosporaceae</taxon>
        <taxon>Plantactinospora</taxon>
    </lineage>
</organism>
<feature type="region of interest" description="Disordered" evidence="1">
    <location>
        <begin position="1109"/>
        <end position="1130"/>
    </location>
</feature>
<accession>A0ABQ4EIF7</accession>
<keyword evidence="3" id="KW-1185">Reference proteome</keyword>
<proteinExistence type="predicted"/>
<dbReference type="SUPFAM" id="SSF48452">
    <property type="entry name" value="TPR-like"/>
    <property type="match status" value="1"/>
</dbReference>
<dbReference type="EMBL" id="BONX01000004">
    <property type="protein sequence ID" value="GIG94414.1"/>
    <property type="molecule type" value="Genomic_DNA"/>
</dbReference>
<feature type="compositionally biased region" description="Basic and acidic residues" evidence="1">
    <location>
        <begin position="1109"/>
        <end position="1120"/>
    </location>
</feature>
<sequence>MDGVFGQLGRVQSAHQQVWVENGFGYGVIGADLHVFGDGRPVYLLTEAGGRADLRLAVDEHGLPAQPSHLLNARHAVVDFTGRSREVDDLTAWRDGGGDHAVRWLHAPGGQGKTRLANHIAGLAAREGWKVIAAEHTPARVVDAEDQTSHDLRVGPARGLLMLVDYADRWPLTHLTWLFSNKVLNQDVPVRILLLARNEHVWPALRHALAQAGWPPDSCTSQALGALPRVRDARRSMFVAARDCFARHYGTANTTAISVPDWLERDEFGLTLAVHMAALVAVDRHARRAPEPQAPPEGMTALTAYLLERESLHWYALHDTVDTVAGGRTAFRTDPRQMRRAVFIAALTGPLGYRDARAALDRVGVGGDADQVLTDHTFCYPPTDPRTVLEPLYPDRLAEDFLALCLPGHGTPGHESDAWTHGTPEVLLTPATGDKPLPPYAARAITFLTAASERWPHLIATLEGLERLLPQDPNDAAGDLTVAGADLTDRLARHRLPTLTDPAVRAELHDLLGRWLDRADRDEEAATALGEATRLYRPLAAVEPQVFGPKLGWSALNLAQVLVGLGIVPSPDDVWQLSTGGNAIRPRSARPDEALGALRESVEIFRRLARDYPAEHEENLGAVLSAASVYVPHLGTAEESLAYARECVDLARRLARNYPEKYADAVPLTLANLASNLVSSEPEQAVVLAREAVDGARRVARDAPAEPEPEDDPYFPLYFTLAVQAGVLLRLGRAEPAVAVLDEAVRTCLLTRRQDDPDGFDAWTETVFLTVALMWVQGPVHDDAEVGLEAARQVIRREAQVNPTAHGEGLYRAFLMLDYRSRWLERWELFLAVQRDMIDLLRSSDHALRCDALTGVLATHGSVLLMLGRWDEALDVIGEMAEELVWQGVGGLEYCLAGALTAVAADGSDHWRDNPGYEGVAQDEAVVRMSQIAAAYRQSHRGERHERDHGLAVTLKLLAEALWIMDRPWESLTASGEAVEARRQLARGGSAEHQEYLAFALQYHARKAGRLGERQEAAVAAKEAAHLYDRLAREDFATHAPTLAATLHILAVNLSWLHPAEALEPERRAVEILDRLASSEPATHQANFANALDALASLLHQLGREQEARAAESRAAELHGRLAAGGKPPT</sequence>
<evidence type="ECO:0008006" key="4">
    <source>
        <dbReference type="Google" id="ProtNLM"/>
    </source>
</evidence>
<evidence type="ECO:0000313" key="2">
    <source>
        <dbReference type="EMBL" id="GIG94414.1"/>
    </source>
</evidence>
<reference evidence="2 3" key="1">
    <citation type="submission" date="2021-01" db="EMBL/GenBank/DDBJ databases">
        <title>Whole genome shotgun sequence of Plantactinospora mayteni NBRC 109088.</title>
        <authorList>
            <person name="Komaki H."/>
            <person name="Tamura T."/>
        </authorList>
    </citation>
    <scope>NUCLEOTIDE SEQUENCE [LARGE SCALE GENOMIC DNA]</scope>
    <source>
        <strain evidence="2 3">NBRC 109088</strain>
    </source>
</reference>
<dbReference type="Gene3D" id="1.25.40.10">
    <property type="entry name" value="Tetratricopeptide repeat domain"/>
    <property type="match status" value="2"/>
</dbReference>
<dbReference type="InterPro" id="IPR011990">
    <property type="entry name" value="TPR-like_helical_dom_sf"/>
</dbReference>
<comment type="caution">
    <text evidence="2">The sequence shown here is derived from an EMBL/GenBank/DDBJ whole genome shotgun (WGS) entry which is preliminary data.</text>
</comment>
<evidence type="ECO:0000313" key="3">
    <source>
        <dbReference type="Proteomes" id="UP000621500"/>
    </source>
</evidence>
<evidence type="ECO:0000256" key="1">
    <source>
        <dbReference type="SAM" id="MobiDB-lite"/>
    </source>
</evidence>
<protein>
    <recommendedName>
        <fullName evidence="4">Tetratricopeptide repeat protein</fullName>
    </recommendedName>
</protein>
<name>A0ABQ4EIF7_9ACTN</name>
<dbReference type="Proteomes" id="UP000621500">
    <property type="component" value="Unassembled WGS sequence"/>
</dbReference>